<reference evidence="2 3" key="1">
    <citation type="submission" date="2014-04" db="EMBL/GenBank/DDBJ databases">
        <authorList>
            <consortium name="DOE Joint Genome Institute"/>
            <person name="Kuo A."/>
            <person name="Kohler A."/>
            <person name="Jargeat P."/>
            <person name="Nagy L.G."/>
            <person name="Floudas D."/>
            <person name="Copeland A."/>
            <person name="Barry K.W."/>
            <person name="Cichocki N."/>
            <person name="Veneault-Fourrey C."/>
            <person name="LaButti K."/>
            <person name="Lindquist E.A."/>
            <person name="Lipzen A."/>
            <person name="Lundell T."/>
            <person name="Morin E."/>
            <person name="Murat C."/>
            <person name="Sun H."/>
            <person name="Tunlid A."/>
            <person name="Henrissat B."/>
            <person name="Grigoriev I.V."/>
            <person name="Hibbett D.S."/>
            <person name="Martin F."/>
            <person name="Nordberg H.P."/>
            <person name="Cantor M.N."/>
            <person name="Hua S.X."/>
        </authorList>
    </citation>
    <scope>NUCLEOTIDE SEQUENCE [LARGE SCALE GENOMIC DNA]</scope>
    <source>
        <strain evidence="2 3">Ve08.2h10</strain>
    </source>
</reference>
<keyword evidence="3" id="KW-1185">Reference proteome</keyword>
<dbReference type="OrthoDB" id="2564984at2759"/>
<evidence type="ECO:0000313" key="2">
    <source>
        <dbReference type="EMBL" id="KIK99376.1"/>
    </source>
</evidence>
<name>A0A0D0E4P2_9AGAM</name>
<keyword evidence="1" id="KW-0812">Transmembrane</keyword>
<evidence type="ECO:0000313" key="3">
    <source>
        <dbReference type="Proteomes" id="UP000054538"/>
    </source>
</evidence>
<accession>A0A0D0E4P2</accession>
<feature type="transmembrane region" description="Helical" evidence="1">
    <location>
        <begin position="109"/>
        <end position="130"/>
    </location>
</feature>
<organism evidence="2 3">
    <name type="scientific">Paxillus rubicundulus Ve08.2h10</name>
    <dbReference type="NCBI Taxonomy" id="930991"/>
    <lineage>
        <taxon>Eukaryota</taxon>
        <taxon>Fungi</taxon>
        <taxon>Dikarya</taxon>
        <taxon>Basidiomycota</taxon>
        <taxon>Agaricomycotina</taxon>
        <taxon>Agaricomycetes</taxon>
        <taxon>Agaricomycetidae</taxon>
        <taxon>Boletales</taxon>
        <taxon>Paxilineae</taxon>
        <taxon>Paxillaceae</taxon>
        <taxon>Paxillus</taxon>
    </lineage>
</organism>
<evidence type="ECO:0000256" key="1">
    <source>
        <dbReference type="SAM" id="Phobius"/>
    </source>
</evidence>
<dbReference type="HOGENOM" id="CLU_121057_0_0_1"/>
<dbReference type="Pfam" id="PF10164">
    <property type="entry name" value="BRI3"/>
    <property type="match status" value="1"/>
</dbReference>
<keyword evidence="1" id="KW-0472">Membrane</keyword>
<sequence>MIVDPNSNMVTYPDNPPAYEFVAAQGPSESAVPISSDKRQPKPLVQQGPSITPMMTIHGRPAPALILPQPTIYHYQSPITGAQLASLLPPDHPEMLCLQQGGHVAQTKFGILGILAAIVWFPLGIGLCLLDRQVKCRRCGVTIDEGICS</sequence>
<reference evidence="3" key="2">
    <citation type="submission" date="2015-01" db="EMBL/GenBank/DDBJ databases">
        <title>Evolutionary Origins and Diversification of the Mycorrhizal Mutualists.</title>
        <authorList>
            <consortium name="DOE Joint Genome Institute"/>
            <consortium name="Mycorrhizal Genomics Consortium"/>
            <person name="Kohler A."/>
            <person name="Kuo A."/>
            <person name="Nagy L.G."/>
            <person name="Floudas D."/>
            <person name="Copeland A."/>
            <person name="Barry K.W."/>
            <person name="Cichocki N."/>
            <person name="Veneault-Fourrey C."/>
            <person name="LaButti K."/>
            <person name="Lindquist E.A."/>
            <person name="Lipzen A."/>
            <person name="Lundell T."/>
            <person name="Morin E."/>
            <person name="Murat C."/>
            <person name="Riley R."/>
            <person name="Ohm R."/>
            <person name="Sun H."/>
            <person name="Tunlid A."/>
            <person name="Henrissat B."/>
            <person name="Grigoriev I.V."/>
            <person name="Hibbett D.S."/>
            <person name="Martin F."/>
        </authorList>
    </citation>
    <scope>NUCLEOTIDE SEQUENCE [LARGE SCALE GENOMIC DNA]</scope>
    <source>
        <strain evidence="3">Ve08.2h10</strain>
    </source>
</reference>
<dbReference type="AlphaFoldDB" id="A0A0D0E4P2"/>
<dbReference type="InterPro" id="IPR019317">
    <property type="entry name" value="BRI3"/>
</dbReference>
<proteinExistence type="predicted"/>
<dbReference type="EMBL" id="KN824861">
    <property type="protein sequence ID" value="KIK99376.1"/>
    <property type="molecule type" value="Genomic_DNA"/>
</dbReference>
<gene>
    <name evidence="2" type="ORF">PAXRUDRAFT_532325</name>
</gene>
<dbReference type="Proteomes" id="UP000054538">
    <property type="component" value="Unassembled WGS sequence"/>
</dbReference>
<protein>
    <submittedName>
        <fullName evidence="2">Uncharacterized protein</fullName>
    </submittedName>
</protein>
<keyword evidence="1" id="KW-1133">Transmembrane helix</keyword>
<dbReference type="InParanoid" id="A0A0D0E4P2"/>